<organism evidence="1 2">
    <name type="scientific">Pedobacter ginsengisoli</name>
    <dbReference type="NCBI Taxonomy" id="363852"/>
    <lineage>
        <taxon>Bacteria</taxon>
        <taxon>Pseudomonadati</taxon>
        <taxon>Bacteroidota</taxon>
        <taxon>Sphingobacteriia</taxon>
        <taxon>Sphingobacteriales</taxon>
        <taxon>Sphingobacteriaceae</taxon>
        <taxon>Pedobacter</taxon>
    </lineage>
</organism>
<reference evidence="1 2" key="1">
    <citation type="submission" date="2017-10" db="EMBL/GenBank/DDBJ databases">
        <title>Whole genome of Pedobacter ginsengisoli T01R-27 isolated from tomato rhizosphere.</title>
        <authorList>
            <person name="Weon H.-Y."/>
            <person name="Lee S.A."/>
            <person name="Sang M.K."/>
            <person name="Song J."/>
        </authorList>
    </citation>
    <scope>NUCLEOTIDE SEQUENCE [LARGE SCALE GENOMIC DNA]</scope>
    <source>
        <strain evidence="1 2">T01R-27</strain>
    </source>
</reference>
<protein>
    <submittedName>
        <fullName evidence="1">Uncharacterized protein</fullName>
    </submittedName>
</protein>
<dbReference type="AlphaFoldDB" id="A0A2D1UCI6"/>
<dbReference type="OrthoDB" id="657976at2"/>
<dbReference type="EMBL" id="CP024091">
    <property type="protein sequence ID" value="ATP59281.1"/>
    <property type="molecule type" value="Genomic_DNA"/>
</dbReference>
<evidence type="ECO:0000313" key="1">
    <source>
        <dbReference type="EMBL" id="ATP59281.1"/>
    </source>
</evidence>
<dbReference type="Proteomes" id="UP000223749">
    <property type="component" value="Chromosome"/>
</dbReference>
<proteinExistence type="predicted"/>
<evidence type="ECO:0000313" key="2">
    <source>
        <dbReference type="Proteomes" id="UP000223749"/>
    </source>
</evidence>
<dbReference type="KEGG" id="pgs:CPT03_16830"/>
<gene>
    <name evidence="1" type="ORF">CPT03_16830</name>
</gene>
<sequence length="340" mass="37840">MNKSQAQNLLDLTGWTVGSGTSGIFTMNGQASENVREWGEGPNGNRVILWKAQPDGTSNADGGWNTQAFPIIHTNMYRFSVWLRKTNSNSGASYFGCRNVSTLSSVVTSNPYFWQGDLPQLNKWYLLVGYIHGSGDTSIINYGGLYDGLSGAKVADAVDYKFEDGTTTSVHRAYLFNDPNLNDRQYFYAPRVDLVNGNEPSLSELLGLQNLMSDQAYFAGKVGIKTANPGDYDLAVNGKIRSKEVKVEAANWPDYVFQNGYKSMPLPELKKFIATNKHLPEIPSAKEVELKGVSLGEMNKLLVKKIEELTLMFIDQYEQSKKQSEQINELKSEIANLKEN</sequence>
<accession>A0A2D1UCI6</accession>
<keyword evidence="2" id="KW-1185">Reference proteome</keyword>
<name>A0A2D1UCI6_9SPHI</name>